<keyword evidence="3" id="KW-0349">Heme</keyword>
<evidence type="ECO:0000256" key="5">
    <source>
        <dbReference type="ARBA" id="ARBA00023002"/>
    </source>
</evidence>
<evidence type="ECO:0000313" key="9">
    <source>
        <dbReference type="Proteomes" id="UP000824469"/>
    </source>
</evidence>
<dbReference type="GO" id="GO:0016705">
    <property type="term" value="F:oxidoreductase activity, acting on paired donors, with incorporation or reduction of molecular oxygen"/>
    <property type="evidence" value="ECO:0007669"/>
    <property type="project" value="InterPro"/>
</dbReference>
<dbReference type="InterPro" id="IPR036396">
    <property type="entry name" value="Cyt_P450_sf"/>
</dbReference>
<dbReference type="EMBL" id="JAHRHJ020000002">
    <property type="protein sequence ID" value="KAH9325188.1"/>
    <property type="molecule type" value="Genomic_DNA"/>
</dbReference>
<dbReference type="Gene3D" id="1.10.630.10">
    <property type="entry name" value="Cytochrome P450"/>
    <property type="match status" value="1"/>
</dbReference>
<dbReference type="GO" id="GO:0005506">
    <property type="term" value="F:iron ion binding"/>
    <property type="evidence" value="ECO:0007669"/>
    <property type="project" value="InterPro"/>
</dbReference>
<evidence type="ECO:0000256" key="7">
    <source>
        <dbReference type="ARBA" id="ARBA00023033"/>
    </source>
</evidence>
<dbReference type="GO" id="GO:0016125">
    <property type="term" value="P:sterol metabolic process"/>
    <property type="evidence" value="ECO:0007669"/>
    <property type="project" value="TreeGrafter"/>
</dbReference>
<reference evidence="8 9" key="1">
    <citation type="journal article" date="2021" name="Nat. Plants">
        <title>The Taxus genome provides insights into paclitaxel biosynthesis.</title>
        <authorList>
            <person name="Xiong X."/>
            <person name="Gou J."/>
            <person name="Liao Q."/>
            <person name="Li Y."/>
            <person name="Zhou Q."/>
            <person name="Bi G."/>
            <person name="Li C."/>
            <person name="Du R."/>
            <person name="Wang X."/>
            <person name="Sun T."/>
            <person name="Guo L."/>
            <person name="Liang H."/>
            <person name="Lu P."/>
            <person name="Wu Y."/>
            <person name="Zhang Z."/>
            <person name="Ro D.K."/>
            <person name="Shang Y."/>
            <person name="Huang S."/>
            <person name="Yan J."/>
        </authorList>
    </citation>
    <scope>NUCLEOTIDE SEQUENCE [LARGE SCALE GENOMIC DNA]</scope>
    <source>
        <strain evidence="8">Ta-2019</strain>
    </source>
</reference>
<name>A0AA38LHK2_TAXCH</name>
<dbReference type="GO" id="GO:0020037">
    <property type="term" value="F:heme binding"/>
    <property type="evidence" value="ECO:0007669"/>
    <property type="project" value="InterPro"/>
</dbReference>
<evidence type="ECO:0000256" key="1">
    <source>
        <dbReference type="ARBA" id="ARBA00004913"/>
    </source>
</evidence>
<keyword evidence="4" id="KW-0479">Metal-binding</keyword>
<evidence type="ECO:0000256" key="4">
    <source>
        <dbReference type="ARBA" id="ARBA00022723"/>
    </source>
</evidence>
<gene>
    <name evidence="8" type="ORF">KI387_005366</name>
</gene>
<evidence type="ECO:0000313" key="8">
    <source>
        <dbReference type="EMBL" id="KAH9325188.1"/>
    </source>
</evidence>
<dbReference type="Proteomes" id="UP000824469">
    <property type="component" value="Unassembled WGS sequence"/>
</dbReference>
<feature type="non-terminal residue" evidence="8">
    <location>
        <position position="1"/>
    </location>
</feature>
<evidence type="ECO:0000256" key="2">
    <source>
        <dbReference type="ARBA" id="ARBA00010617"/>
    </source>
</evidence>
<evidence type="ECO:0000256" key="3">
    <source>
        <dbReference type="ARBA" id="ARBA00022617"/>
    </source>
</evidence>
<feature type="non-terminal residue" evidence="8">
    <location>
        <position position="62"/>
    </location>
</feature>
<dbReference type="InterPro" id="IPR001128">
    <property type="entry name" value="Cyt_P450"/>
</dbReference>
<dbReference type="PANTHER" id="PTHR24286:SF384">
    <property type="entry name" value="P450, PUTATIVE (EUROFUNG)-RELATED"/>
    <property type="match status" value="1"/>
</dbReference>
<comment type="pathway">
    <text evidence="1">Alkaloid biosynthesis.</text>
</comment>
<keyword evidence="6" id="KW-0408">Iron</keyword>
<keyword evidence="7" id="KW-0503">Monooxygenase</keyword>
<evidence type="ECO:0000256" key="6">
    <source>
        <dbReference type="ARBA" id="ARBA00023004"/>
    </source>
</evidence>
<keyword evidence="9" id="KW-1185">Reference proteome</keyword>
<dbReference type="PANTHER" id="PTHR24286">
    <property type="entry name" value="CYTOCHROME P450 26"/>
    <property type="match status" value="1"/>
</dbReference>
<evidence type="ECO:0008006" key="10">
    <source>
        <dbReference type="Google" id="ProtNLM"/>
    </source>
</evidence>
<dbReference type="AlphaFoldDB" id="A0AA38LHK2"/>
<dbReference type="SUPFAM" id="SSF48264">
    <property type="entry name" value="Cytochrome P450"/>
    <property type="match status" value="1"/>
</dbReference>
<keyword evidence="5" id="KW-0560">Oxidoreductase</keyword>
<proteinExistence type="inferred from homology"/>
<dbReference type="GO" id="GO:0004497">
    <property type="term" value="F:monooxygenase activity"/>
    <property type="evidence" value="ECO:0007669"/>
    <property type="project" value="UniProtKB-KW"/>
</dbReference>
<accession>A0AA38LHK2</accession>
<organism evidence="8 9">
    <name type="scientific">Taxus chinensis</name>
    <name type="common">Chinese yew</name>
    <name type="synonym">Taxus wallichiana var. chinensis</name>
    <dbReference type="NCBI Taxonomy" id="29808"/>
    <lineage>
        <taxon>Eukaryota</taxon>
        <taxon>Viridiplantae</taxon>
        <taxon>Streptophyta</taxon>
        <taxon>Embryophyta</taxon>
        <taxon>Tracheophyta</taxon>
        <taxon>Spermatophyta</taxon>
        <taxon>Pinopsida</taxon>
        <taxon>Pinidae</taxon>
        <taxon>Conifers II</taxon>
        <taxon>Cupressales</taxon>
        <taxon>Taxaceae</taxon>
        <taxon>Taxus</taxon>
    </lineage>
</organism>
<dbReference type="Pfam" id="PF00067">
    <property type="entry name" value="p450"/>
    <property type="match status" value="1"/>
</dbReference>
<comment type="caution">
    <text evidence="8">The sequence shown here is derived from an EMBL/GenBank/DDBJ whole genome shotgun (WGS) entry which is preliminary data.</text>
</comment>
<comment type="similarity">
    <text evidence="2">Belongs to the cytochrome P450 family.</text>
</comment>
<protein>
    <recommendedName>
        <fullName evidence="10">Cytochrome P450</fullName>
    </recommendedName>
</protein>
<sequence length="62" mass="7208">QLEIASNKKEGEEITMKDIKAIKYTWQVLQESLQMLSPVFGILRKTMNDINHDGYTIPKGWQ</sequence>